<protein>
    <recommendedName>
        <fullName evidence="2">C2H2-type domain-containing protein</fullName>
    </recommendedName>
</protein>
<dbReference type="EMBL" id="JAOYFB010000036">
    <property type="protein sequence ID" value="KAK4020057.1"/>
    <property type="molecule type" value="Genomic_DNA"/>
</dbReference>
<reference evidence="4 5" key="2">
    <citation type="journal article" date="2023" name="Nucleic Acids Res.">
        <title>The hologenome of Daphnia magna reveals possible DNA methylation and microbiome-mediated evolution of the host genome.</title>
        <authorList>
            <person name="Chaturvedi A."/>
            <person name="Li X."/>
            <person name="Dhandapani V."/>
            <person name="Marshall H."/>
            <person name="Kissane S."/>
            <person name="Cuenca-Cambronero M."/>
            <person name="Asole G."/>
            <person name="Calvet F."/>
            <person name="Ruiz-Romero M."/>
            <person name="Marangio P."/>
            <person name="Guigo R."/>
            <person name="Rago D."/>
            <person name="Mirbahai L."/>
            <person name="Eastwood N."/>
            <person name="Colbourne J.K."/>
            <person name="Zhou J."/>
            <person name="Mallon E."/>
            <person name="Orsini L."/>
        </authorList>
    </citation>
    <scope>NUCLEOTIDE SEQUENCE [LARGE SCALE GENOMIC DNA]</scope>
    <source>
        <strain evidence="4">LRV0_1</strain>
    </source>
</reference>
<dbReference type="EMBL" id="GDIQ01023015">
    <property type="protein sequence ID" value="JAN71722.1"/>
    <property type="molecule type" value="Transcribed_RNA"/>
</dbReference>
<dbReference type="AlphaFoldDB" id="A0A0P5Z8Q7"/>
<dbReference type="InterPro" id="IPR013087">
    <property type="entry name" value="Znf_C2H2_type"/>
</dbReference>
<evidence type="ECO:0000313" key="5">
    <source>
        <dbReference type="Proteomes" id="UP001234178"/>
    </source>
</evidence>
<feature type="region of interest" description="Disordered" evidence="1">
    <location>
        <begin position="894"/>
        <end position="916"/>
    </location>
</feature>
<dbReference type="InterPro" id="IPR040564">
    <property type="entry name" value="CxC3-like"/>
</dbReference>
<evidence type="ECO:0000256" key="1">
    <source>
        <dbReference type="SAM" id="MobiDB-lite"/>
    </source>
</evidence>
<proteinExistence type="predicted"/>
<evidence type="ECO:0000313" key="4">
    <source>
        <dbReference type="EMBL" id="KAK4020057.1"/>
    </source>
</evidence>
<keyword evidence="5" id="KW-1185">Reference proteome</keyword>
<dbReference type="PANTHER" id="PTHR33104">
    <property type="entry name" value="SI:DKEY-29D5.2"/>
    <property type="match status" value="1"/>
</dbReference>
<dbReference type="Proteomes" id="UP001234178">
    <property type="component" value="Unassembled WGS sequence"/>
</dbReference>
<dbReference type="Pfam" id="PF18804">
    <property type="entry name" value="CxC3"/>
    <property type="match status" value="1"/>
</dbReference>
<reference evidence="3" key="1">
    <citation type="submission" date="2015-10" db="EMBL/GenBank/DDBJ databases">
        <title>EvidentialGene: Evidence-directed Construction of Complete mRNA Transcriptomes without Genomes.</title>
        <authorList>
            <person name="Gilbert D.G."/>
        </authorList>
    </citation>
    <scope>NUCLEOTIDE SEQUENCE</scope>
</reference>
<dbReference type="InterPro" id="IPR040521">
    <property type="entry name" value="KDZ"/>
</dbReference>
<dbReference type="PANTHER" id="PTHR33104:SF2">
    <property type="entry name" value="CXC3 LIKE CYSTEINE CLUSTER DOMAIN-CONTAINING PROTEIN"/>
    <property type="match status" value="1"/>
</dbReference>
<evidence type="ECO:0000259" key="2">
    <source>
        <dbReference type="PROSITE" id="PS00028"/>
    </source>
</evidence>
<organism evidence="3">
    <name type="scientific">Daphnia magna</name>
    <dbReference type="NCBI Taxonomy" id="35525"/>
    <lineage>
        <taxon>Eukaryota</taxon>
        <taxon>Metazoa</taxon>
        <taxon>Ecdysozoa</taxon>
        <taxon>Arthropoda</taxon>
        <taxon>Crustacea</taxon>
        <taxon>Branchiopoda</taxon>
        <taxon>Diplostraca</taxon>
        <taxon>Cladocera</taxon>
        <taxon>Anomopoda</taxon>
        <taxon>Daphniidae</taxon>
        <taxon>Daphnia</taxon>
    </lineage>
</organism>
<name>A0A0P5Z8Q7_9CRUS</name>
<dbReference type="OrthoDB" id="5987030at2759"/>
<accession>A0A0P5Z8Q7</accession>
<evidence type="ECO:0000313" key="3">
    <source>
        <dbReference type="EMBL" id="JAN71722.1"/>
    </source>
</evidence>
<gene>
    <name evidence="4" type="ORF">OUZ56_002053</name>
</gene>
<dbReference type="Pfam" id="PF18758">
    <property type="entry name" value="KDZ"/>
    <property type="match status" value="1"/>
</dbReference>
<feature type="domain" description="C2H2-type" evidence="2">
    <location>
        <begin position="200"/>
        <end position="222"/>
    </location>
</feature>
<dbReference type="PROSITE" id="PS00028">
    <property type="entry name" value="ZINC_FINGER_C2H2_1"/>
    <property type="match status" value="1"/>
</dbReference>
<sequence length="916" mass="105825">MEGKDGWLIKKKLDIAEAKRIRKNEAERRKNLLKVGAGTGAIMAGDLNRKDGFLAEIEGPSRLIKRKKDCNAYDSDATASVSEEILFHQADGPNTSCFSALELSHQRTSRLRSEILRSQIKECEAEFKKSECFVQDIDDDDNISVCNQDKKWSSRQQVIDEDFNNCRDDFFNSFIKKNCIPRQSFCTECEKPLSSCIIKCSTCKELLCGTCDLKFHFKRPFHVRELFNNKDLSSRFLLPEEFIGVDGIVKAKAVPVPLFVPSRCINCREHGTFSREAGSKSLAIITKEGRFDLHSTAFRCCKCKDSFEASNEMYISSGYFPSTAKKTTCYFAEDLTLHWHHFQHLSPSTSVRKYVECLEEVTKARGGNGIINRTHFSRVGKEIEFFRHRILTAVLSCKILYCEACGQENLAVHIDGNFKLYRWMNSAQYNSPSLFGNEVVQWCEDRRNHERQINLVKPVAKKKDTCGTSTYAAGRAESSKKKNIDITGTLMGSCRHGIILGATDLEKGESYRAVHFLLTKMPAKFICQDVICHFWKFAHDVGSLIKEYQRITEDSTPFLSRWHGKTHAWYCQALWLGHWKVNSAATLGEEQEQGFAYFSSLALKTKRMDRGSRRDSMSSSILYFNAKKNRKIASTLTKRLKKAWKLAPFLRAKLEEMLNEKKLREGQLPELLQKLQEKAINHQHHLTTSNLPLDHERNHLEGLHMALQRFKKRIEVEAVTAKERMKIRVNLRKTKEDAETLIVTINAALPQILAECEDRERKNERKEGDDEIRKWRLVTPQDFDSGIFPWQSLGGTIKDDFELIDVWMLSQRYEEEISETEKEMREYIEGLTTKKKSLHEEILEREAVLEQNEYAYIERSKIFLLKREYENVVERRLSALKTFSVLLDMNDYDYENDESDDDDVDEGEISDCEIDD</sequence>